<proteinExistence type="predicted"/>
<accession>A0A078AM87</accession>
<dbReference type="Proteomes" id="UP000039865">
    <property type="component" value="Unassembled WGS sequence"/>
</dbReference>
<feature type="compositionally biased region" description="Basic and acidic residues" evidence="1">
    <location>
        <begin position="37"/>
        <end position="46"/>
    </location>
</feature>
<dbReference type="EMBL" id="CCKQ01011444">
    <property type="protein sequence ID" value="CDW83011.1"/>
    <property type="molecule type" value="Genomic_DNA"/>
</dbReference>
<protein>
    <submittedName>
        <fullName evidence="2">Uncharacterized protein</fullName>
    </submittedName>
</protein>
<reference evidence="2 3" key="1">
    <citation type="submission" date="2014-06" db="EMBL/GenBank/DDBJ databases">
        <authorList>
            <person name="Swart Estienne"/>
        </authorList>
    </citation>
    <scope>NUCLEOTIDE SEQUENCE [LARGE SCALE GENOMIC DNA]</scope>
    <source>
        <strain evidence="2 3">130c</strain>
    </source>
</reference>
<feature type="region of interest" description="Disordered" evidence="1">
    <location>
        <begin position="28"/>
        <end position="47"/>
    </location>
</feature>
<evidence type="ECO:0000256" key="1">
    <source>
        <dbReference type="SAM" id="MobiDB-lite"/>
    </source>
</evidence>
<name>A0A078AM87_STYLE</name>
<gene>
    <name evidence="2" type="primary">Contig8194.g8742</name>
    <name evidence="2" type="ORF">STYLEM_12050</name>
</gene>
<dbReference type="AlphaFoldDB" id="A0A078AM87"/>
<evidence type="ECO:0000313" key="3">
    <source>
        <dbReference type="Proteomes" id="UP000039865"/>
    </source>
</evidence>
<evidence type="ECO:0000313" key="2">
    <source>
        <dbReference type="EMBL" id="CDW83011.1"/>
    </source>
</evidence>
<sequence length="323" mass="37440">MHQDTILQKLEVQLILQPLTNKVQHQIQLDQQNRNQRSSEDFHSENQIKPMSLRKNYQQMTQSNKIIPKKCFGVEQLPLLFGVDRNVNSKVNVVNYDFTNDYLYFGGQYGSIPMIGFFDNQQGFERLLWLHSYQINGQLYQGLQISEIESLMNRNNKIYAAARSIDEQPSINTYHYLFILDLQGRYPKGIQIQGQFSQVILIHTTDFGKNNTVLFATQNYEQRACLYIISDDLSIVLTKLSFQEQNTRIGFIVLIPLTNTLFISGVNSASTNYGLFFHQIDLDNQQNQYKVPTFNIASKSGYSLIVSIFEYIDQTIIGCLQRR</sequence>
<dbReference type="InParanoid" id="A0A078AM87"/>
<keyword evidence="3" id="KW-1185">Reference proteome</keyword>
<organism evidence="2 3">
    <name type="scientific">Stylonychia lemnae</name>
    <name type="common">Ciliate</name>
    <dbReference type="NCBI Taxonomy" id="5949"/>
    <lineage>
        <taxon>Eukaryota</taxon>
        <taxon>Sar</taxon>
        <taxon>Alveolata</taxon>
        <taxon>Ciliophora</taxon>
        <taxon>Intramacronucleata</taxon>
        <taxon>Spirotrichea</taxon>
        <taxon>Stichotrichia</taxon>
        <taxon>Sporadotrichida</taxon>
        <taxon>Oxytrichidae</taxon>
        <taxon>Stylonychinae</taxon>
        <taxon>Stylonychia</taxon>
    </lineage>
</organism>